<evidence type="ECO:0000313" key="2">
    <source>
        <dbReference type="Proteomes" id="UP001159363"/>
    </source>
</evidence>
<gene>
    <name evidence="1" type="ORF">PR048_005538</name>
</gene>
<accession>A0ABQ9I915</accession>
<comment type="caution">
    <text evidence="1">The sequence shown here is derived from an EMBL/GenBank/DDBJ whole genome shotgun (WGS) entry which is preliminary data.</text>
</comment>
<proteinExistence type="predicted"/>
<sequence>MPVSRLTQRTNYKHHLELNTVSCVWDSVTPNQTNSAWGSVRGQFPSKAVMRRNIKGMLTSRFDACNSILLVVLRISESTVLCLRSTCVMEWSENLSGEIKRSPEESKKKWECLLASFRRERAKMKLKQEKARALVSHKGCPGSIPGGVEHTISAFTWSTVIVPFNKHRPTRNLFACVDHTANAVANRIKGMFGALLRTVWTVCVLRPVHSASTIAQHSTHKLRIQYHLRKYTHRVVYYREKSLLRDPTNKGHFNKLMRNDAREDKGKKKTEKSVDVCKNKMTSLLAEMRREIAKINKSMSTGKVPMMFTKRLGIHLKVFSSSGIRTSLEKQPVL</sequence>
<reference evidence="1 2" key="1">
    <citation type="submission" date="2023-02" db="EMBL/GenBank/DDBJ databases">
        <title>LHISI_Scaffold_Assembly.</title>
        <authorList>
            <person name="Stuart O.P."/>
            <person name="Cleave R."/>
            <person name="Magrath M.J.L."/>
            <person name="Mikheyev A.S."/>
        </authorList>
    </citation>
    <scope>NUCLEOTIDE SEQUENCE [LARGE SCALE GENOMIC DNA]</scope>
    <source>
        <strain evidence="1">Daus_M_001</strain>
        <tissue evidence="1">Leg muscle</tissue>
    </source>
</reference>
<evidence type="ECO:0000313" key="1">
    <source>
        <dbReference type="EMBL" id="KAJ8892957.1"/>
    </source>
</evidence>
<organism evidence="1 2">
    <name type="scientific">Dryococelus australis</name>
    <dbReference type="NCBI Taxonomy" id="614101"/>
    <lineage>
        <taxon>Eukaryota</taxon>
        <taxon>Metazoa</taxon>
        <taxon>Ecdysozoa</taxon>
        <taxon>Arthropoda</taxon>
        <taxon>Hexapoda</taxon>
        <taxon>Insecta</taxon>
        <taxon>Pterygota</taxon>
        <taxon>Neoptera</taxon>
        <taxon>Polyneoptera</taxon>
        <taxon>Phasmatodea</taxon>
        <taxon>Verophasmatodea</taxon>
        <taxon>Anareolatae</taxon>
        <taxon>Phasmatidae</taxon>
        <taxon>Eurycanthinae</taxon>
        <taxon>Dryococelus</taxon>
    </lineage>
</organism>
<keyword evidence="2" id="KW-1185">Reference proteome</keyword>
<dbReference type="EMBL" id="JARBHB010000002">
    <property type="protein sequence ID" value="KAJ8892957.1"/>
    <property type="molecule type" value="Genomic_DNA"/>
</dbReference>
<protein>
    <submittedName>
        <fullName evidence="1">Uncharacterized protein</fullName>
    </submittedName>
</protein>
<name>A0ABQ9I915_9NEOP</name>
<dbReference type="Proteomes" id="UP001159363">
    <property type="component" value="Chromosome 2"/>
</dbReference>